<feature type="domain" description="Tubulin/FtsZ 2-layer sandwich" evidence="8">
    <location>
        <begin position="205"/>
        <end position="323"/>
    </location>
</feature>
<dbReference type="STRING" id="1319815.HMPREF0202_01509"/>
<dbReference type="InterPro" id="IPR000158">
    <property type="entry name" value="Cell_div_FtsZ"/>
</dbReference>
<comment type="similarity">
    <text evidence="1 4 6">Belongs to the FtsZ family.</text>
</comment>
<evidence type="ECO:0000256" key="6">
    <source>
        <dbReference type="RuleBase" id="RU000631"/>
    </source>
</evidence>
<comment type="subcellular location">
    <subcellularLocation>
        <location evidence="4">Cytoplasm</location>
    </subcellularLocation>
    <text evidence="4">Assembles at midcell at the inner surface of the cytoplasmic membrane.</text>
</comment>
<dbReference type="Gene3D" id="3.40.50.1440">
    <property type="entry name" value="Tubulin/FtsZ, GTPase domain"/>
    <property type="match status" value="1"/>
</dbReference>
<dbReference type="GO" id="GO:0000917">
    <property type="term" value="P:division septum assembly"/>
    <property type="evidence" value="ECO:0007669"/>
    <property type="project" value="UniProtKB-KW"/>
</dbReference>
<keyword evidence="10" id="KW-1185">Reference proteome</keyword>
<feature type="binding site" evidence="4">
    <location>
        <begin position="106"/>
        <end position="108"/>
    </location>
    <ligand>
        <name>GTP</name>
        <dbReference type="ChEBI" id="CHEBI:37565"/>
    </ligand>
</feature>
<evidence type="ECO:0000256" key="3">
    <source>
        <dbReference type="ARBA" id="ARBA00023134"/>
    </source>
</evidence>
<accession>U7VB39</accession>
<protein>
    <recommendedName>
        <fullName evidence="4 5">Cell division protein FtsZ</fullName>
    </recommendedName>
</protein>
<proteinExistence type="inferred from homology"/>
<dbReference type="InterPro" id="IPR045061">
    <property type="entry name" value="FtsZ/CetZ"/>
</dbReference>
<dbReference type="RefSeq" id="WP_023051047.1">
    <property type="nucleotide sequence ID" value="NZ_CP173065.2"/>
</dbReference>
<sequence length="358" mass="38091">MKMFNNECEVKIKVIGAGGAGGNAINDMISAGVTGVEYIAANTDAQDLNNSLADIRVQLGEKLTRGLGAGADPEVGKQAAEEDVEKLRNLLEETDMLFITAGMGGGTGTGSAPVIAKIAKEMGVLTIGIVTRPFSFEGRKRKTNADLGLSNLEKHVDSLVIIPNDKLFELPEKTITLQNAFKEANNILKIGIKGIADLMIGRGLINLDFADIKATMQNSGVAVLGFGEGEGENRVAKATEKALSSPLLEKSIMGASKVLINIAGSSNLGLMEAQAIANIVKEAAGKTAEDIMFGITADESYGDKIQVTIIANSFGDEQEKTESFINVEKKAEVPKVEETSEVRDELDLPPWIRANRRD</sequence>
<dbReference type="SUPFAM" id="SSF52490">
    <property type="entry name" value="Tubulin nucleotide-binding domain-like"/>
    <property type="match status" value="1"/>
</dbReference>
<dbReference type="SMART" id="SM00864">
    <property type="entry name" value="Tubulin"/>
    <property type="match status" value="1"/>
</dbReference>
<keyword evidence="4 6" id="KW-0131">Cell cycle</keyword>
<name>U7VB39_9FUSO</name>
<dbReference type="InterPro" id="IPR020805">
    <property type="entry name" value="Cell_div_FtsZ_CS"/>
</dbReference>
<dbReference type="PANTHER" id="PTHR30314">
    <property type="entry name" value="CELL DIVISION PROTEIN FTSZ-RELATED"/>
    <property type="match status" value="1"/>
</dbReference>
<dbReference type="Proteomes" id="UP000017081">
    <property type="component" value="Unassembled WGS sequence"/>
</dbReference>
<dbReference type="eggNOG" id="COG0206">
    <property type="taxonomic scope" value="Bacteria"/>
</dbReference>
<dbReference type="GeneID" id="96966208"/>
<dbReference type="SMART" id="SM00865">
    <property type="entry name" value="Tubulin_C"/>
    <property type="match status" value="1"/>
</dbReference>
<dbReference type="SUPFAM" id="SSF55307">
    <property type="entry name" value="Tubulin C-terminal domain-like"/>
    <property type="match status" value="1"/>
</dbReference>
<dbReference type="PROSITE" id="PS01134">
    <property type="entry name" value="FTSZ_1"/>
    <property type="match status" value="1"/>
</dbReference>
<keyword evidence="2 4" id="KW-0547">Nucleotide-binding</keyword>
<evidence type="ECO:0000259" key="8">
    <source>
        <dbReference type="SMART" id="SM00865"/>
    </source>
</evidence>
<gene>
    <name evidence="4" type="primary">ftsZ</name>
    <name evidence="9" type="ORF">HMPREF0202_01509</name>
</gene>
<comment type="caution">
    <text evidence="9">The sequence shown here is derived from an EMBL/GenBank/DDBJ whole genome shotgun (WGS) entry which is preliminary data.</text>
</comment>
<evidence type="ECO:0000256" key="4">
    <source>
        <dbReference type="HAMAP-Rule" id="MF_00909"/>
    </source>
</evidence>
<dbReference type="NCBIfam" id="TIGR00065">
    <property type="entry name" value="ftsZ"/>
    <property type="match status" value="1"/>
</dbReference>
<feature type="binding site" evidence="4">
    <location>
        <position position="141"/>
    </location>
    <ligand>
        <name>GTP</name>
        <dbReference type="ChEBI" id="CHEBI:37565"/>
    </ligand>
</feature>
<dbReference type="HAMAP" id="MF_00909">
    <property type="entry name" value="FtsZ"/>
    <property type="match status" value="1"/>
</dbReference>
<feature type="binding site" evidence="4">
    <location>
        <position position="137"/>
    </location>
    <ligand>
        <name>GTP</name>
        <dbReference type="ChEBI" id="CHEBI:37565"/>
    </ligand>
</feature>
<dbReference type="GO" id="GO:0032153">
    <property type="term" value="C:cell division site"/>
    <property type="evidence" value="ECO:0007669"/>
    <property type="project" value="UniProtKB-UniRule"/>
</dbReference>
<dbReference type="Gene3D" id="3.30.1330.20">
    <property type="entry name" value="Tubulin/FtsZ, C-terminal domain"/>
    <property type="match status" value="1"/>
</dbReference>
<dbReference type="InterPro" id="IPR024757">
    <property type="entry name" value="FtsZ_C"/>
</dbReference>
<evidence type="ECO:0000313" key="10">
    <source>
        <dbReference type="Proteomes" id="UP000017081"/>
    </source>
</evidence>
<dbReference type="FunFam" id="3.40.50.1440:FF:000001">
    <property type="entry name" value="Cell division protein FtsZ"/>
    <property type="match status" value="1"/>
</dbReference>
<dbReference type="AlphaFoldDB" id="U7VB39"/>
<dbReference type="HOGENOM" id="CLU_024865_1_1_0"/>
<dbReference type="PRINTS" id="PR00423">
    <property type="entry name" value="CELLDVISFTSZ"/>
</dbReference>
<comment type="subunit">
    <text evidence="4">Homodimer. Polymerizes to form a dynamic ring structure in a strictly GTP-dependent manner. Interacts directly with several other division proteins.</text>
</comment>
<evidence type="ECO:0000313" key="9">
    <source>
        <dbReference type="EMBL" id="ERT68701.1"/>
    </source>
</evidence>
<dbReference type="Pfam" id="PF00091">
    <property type="entry name" value="Tubulin"/>
    <property type="match status" value="1"/>
</dbReference>
<dbReference type="CDD" id="cd02201">
    <property type="entry name" value="FtsZ_type1"/>
    <property type="match status" value="1"/>
</dbReference>
<dbReference type="Pfam" id="PF12327">
    <property type="entry name" value="FtsZ_C"/>
    <property type="match status" value="1"/>
</dbReference>
<dbReference type="GO" id="GO:0005737">
    <property type="term" value="C:cytoplasm"/>
    <property type="evidence" value="ECO:0007669"/>
    <property type="project" value="UniProtKB-SubCell"/>
</dbReference>
<dbReference type="GO" id="GO:0005525">
    <property type="term" value="F:GTP binding"/>
    <property type="evidence" value="ECO:0007669"/>
    <property type="project" value="UniProtKB-UniRule"/>
</dbReference>
<dbReference type="PROSITE" id="PS01135">
    <property type="entry name" value="FTSZ_2"/>
    <property type="match status" value="1"/>
</dbReference>
<keyword evidence="4 6" id="KW-0717">Septation</keyword>
<dbReference type="InterPro" id="IPR008280">
    <property type="entry name" value="Tub_FtsZ_C"/>
</dbReference>
<evidence type="ECO:0000256" key="5">
    <source>
        <dbReference type="NCBIfam" id="TIGR00065"/>
    </source>
</evidence>
<organism evidence="9 10">
    <name type="scientific">Cetobacterium somerae ATCC BAA-474</name>
    <dbReference type="NCBI Taxonomy" id="1319815"/>
    <lineage>
        <taxon>Bacteria</taxon>
        <taxon>Fusobacteriati</taxon>
        <taxon>Fusobacteriota</taxon>
        <taxon>Fusobacteriia</taxon>
        <taxon>Fusobacteriales</taxon>
        <taxon>Fusobacteriaceae</taxon>
        <taxon>Cetobacterium</taxon>
    </lineage>
</organism>
<evidence type="ECO:0000256" key="2">
    <source>
        <dbReference type="ARBA" id="ARBA00022741"/>
    </source>
</evidence>
<dbReference type="PATRIC" id="fig|1319815.3.peg.1454"/>
<dbReference type="EMBL" id="AXZF01000054">
    <property type="protein sequence ID" value="ERT68701.1"/>
    <property type="molecule type" value="Genomic_DNA"/>
</dbReference>
<dbReference type="GO" id="GO:0051258">
    <property type="term" value="P:protein polymerization"/>
    <property type="evidence" value="ECO:0007669"/>
    <property type="project" value="UniProtKB-UniRule"/>
</dbReference>
<evidence type="ECO:0000256" key="1">
    <source>
        <dbReference type="ARBA" id="ARBA00009690"/>
    </source>
</evidence>
<dbReference type="GO" id="GO:0003924">
    <property type="term" value="F:GTPase activity"/>
    <property type="evidence" value="ECO:0007669"/>
    <property type="project" value="UniProtKB-UniRule"/>
</dbReference>
<keyword evidence="3 4" id="KW-0342">GTP-binding</keyword>
<dbReference type="GO" id="GO:0043093">
    <property type="term" value="P:FtsZ-dependent cytokinesis"/>
    <property type="evidence" value="ECO:0007669"/>
    <property type="project" value="UniProtKB-UniRule"/>
</dbReference>
<dbReference type="InterPro" id="IPR037103">
    <property type="entry name" value="Tubulin/FtsZ-like_C"/>
</dbReference>
<dbReference type="InterPro" id="IPR036525">
    <property type="entry name" value="Tubulin/FtsZ_GTPase_sf"/>
</dbReference>
<dbReference type="InterPro" id="IPR003008">
    <property type="entry name" value="Tubulin_FtsZ_GTPase"/>
</dbReference>
<dbReference type="PANTHER" id="PTHR30314:SF3">
    <property type="entry name" value="MITOCHONDRIAL DIVISION PROTEIN FSZA"/>
    <property type="match status" value="1"/>
</dbReference>
<comment type="function">
    <text evidence="4 6">Essential cell division protein that forms a contractile ring structure (Z ring) at the future cell division site. The regulation of the ring assembly controls the timing and the location of cell division. One of the functions of the FtsZ ring is to recruit other cell division proteins to the septum to produce a new cell wall between the dividing cells. Binds GTP and shows GTPase activity.</text>
</comment>
<reference evidence="9 10" key="1">
    <citation type="submission" date="2013-08" db="EMBL/GenBank/DDBJ databases">
        <authorList>
            <person name="Weinstock G."/>
            <person name="Sodergren E."/>
            <person name="Wylie T."/>
            <person name="Fulton L."/>
            <person name="Fulton R."/>
            <person name="Fronick C."/>
            <person name="O'Laughlin M."/>
            <person name="Godfrey J."/>
            <person name="Miner T."/>
            <person name="Herter B."/>
            <person name="Appelbaum E."/>
            <person name="Cordes M."/>
            <person name="Lek S."/>
            <person name="Wollam A."/>
            <person name="Pepin K.H."/>
            <person name="Palsikar V.B."/>
            <person name="Mitreva M."/>
            <person name="Wilson R.K."/>
        </authorList>
    </citation>
    <scope>NUCLEOTIDE SEQUENCE [LARGE SCALE GENOMIC DNA]</scope>
    <source>
        <strain evidence="9 10">ATCC BAA-474</strain>
    </source>
</reference>
<evidence type="ECO:0000259" key="7">
    <source>
        <dbReference type="SMART" id="SM00864"/>
    </source>
</evidence>
<keyword evidence="4 6" id="KW-0132">Cell division</keyword>
<feature type="domain" description="Tubulin/FtsZ GTPase" evidence="7">
    <location>
        <begin position="11"/>
        <end position="203"/>
    </location>
</feature>
<dbReference type="InterPro" id="IPR018316">
    <property type="entry name" value="Tubulin/FtsZ_2-layer-sand-dom"/>
</dbReference>
<feature type="binding site" evidence="4">
    <location>
        <begin position="19"/>
        <end position="23"/>
    </location>
    <ligand>
        <name>GTP</name>
        <dbReference type="ChEBI" id="CHEBI:37565"/>
    </ligand>
</feature>
<keyword evidence="4" id="KW-0963">Cytoplasm</keyword>
<feature type="binding site" evidence="4">
    <location>
        <position position="185"/>
    </location>
    <ligand>
        <name>GTP</name>
        <dbReference type="ChEBI" id="CHEBI:37565"/>
    </ligand>
</feature>